<evidence type="ECO:0000259" key="2">
    <source>
        <dbReference type="PROSITE" id="PS50115"/>
    </source>
</evidence>
<dbReference type="InParanoid" id="A0A078AQD8"/>
<keyword evidence="4" id="KW-1185">Reference proteome</keyword>
<accession>A0A078AQD8</accession>
<proteinExistence type="predicted"/>
<evidence type="ECO:0000313" key="3">
    <source>
        <dbReference type="EMBL" id="CDW84635.1"/>
    </source>
</evidence>
<reference evidence="3 4" key="1">
    <citation type="submission" date="2014-06" db="EMBL/GenBank/DDBJ databases">
        <authorList>
            <person name="Swart Estienne"/>
        </authorList>
    </citation>
    <scope>NUCLEOTIDE SEQUENCE [LARGE SCALE GENOMIC DNA]</scope>
    <source>
        <strain evidence="3 4">130c</strain>
    </source>
</reference>
<dbReference type="Gene3D" id="1.10.220.150">
    <property type="entry name" value="Arf GTPase activating protein"/>
    <property type="match status" value="1"/>
</dbReference>
<dbReference type="InterPro" id="IPR044519">
    <property type="entry name" value="ARF_GAP_AGD6/7"/>
</dbReference>
<gene>
    <name evidence="3" type="primary">Contig18844.g910</name>
    <name evidence="3" type="ORF">STYLEM_13701</name>
</gene>
<dbReference type="SUPFAM" id="SSF57863">
    <property type="entry name" value="ArfGap/RecO-like zinc finger"/>
    <property type="match status" value="1"/>
</dbReference>
<keyword evidence="1" id="KW-0862">Zinc</keyword>
<dbReference type="InterPro" id="IPR001164">
    <property type="entry name" value="ArfGAP_dom"/>
</dbReference>
<dbReference type="AlphaFoldDB" id="A0A078AQD8"/>
<dbReference type="GO" id="GO:0005096">
    <property type="term" value="F:GTPase activator activity"/>
    <property type="evidence" value="ECO:0007669"/>
    <property type="project" value="InterPro"/>
</dbReference>
<protein>
    <recommendedName>
        <fullName evidence="2">Arf-GAP domain-containing protein</fullName>
    </recommendedName>
</protein>
<evidence type="ECO:0000256" key="1">
    <source>
        <dbReference type="PROSITE-ProRule" id="PRU00288"/>
    </source>
</evidence>
<feature type="domain" description="Arf-GAP" evidence="2">
    <location>
        <begin position="11"/>
        <end position="128"/>
    </location>
</feature>
<dbReference type="Proteomes" id="UP000039865">
    <property type="component" value="Unassembled WGS sequence"/>
</dbReference>
<evidence type="ECO:0000313" key="4">
    <source>
        <dbReference type="Proteomes" id="UP000039865"/>
    </source>
</evidence>
<keyword evidence="1" id="KW-0863">Zinc-finger</keyword>
<dbReference type="InterPro" id="IPR038508">
    <property type="entry name" value="ArfGAP_dom_sf"/>
</dbReference>
<keyword evidence="1" id="KW-0479">Metal-binding</keyword>
<organism evidence="3 4">
    <name type="scientific">Stylonychia lemnae</name>
    <name type="common">Ciliate</name>
    <dbReference type="NCBI Taxonomy" id="5949"/>
    <lineage>
        <taxon>Eukaryota</taxon>
        <taxon>Sar</taxon>
        <taxon>Alveolata</taxon>
        <taxon>Ciliophora</taxon>
        <taxon>Intramacronucleata</taxon>
        <taxon>Spirotrichea</taxon>
        <taxon>Stichotrichia</taxon>
        <taxon>Sporadotrichida</taxon>
        <taxon>Oxytrichidae</taxon>
        <taxon>Stylonychinae</taxon>
        <taxon>Stylonychia</taxon>
    </lineage>
</organism>
<dbReference type="PANTHER" id="PTHR47021:SF4">
    <property type="entry name" value="ADP-RIBOSYLATION FACTOR GTPASE-ACTIVATING PROTEIN AGD6-RELATED"/>
    <property type="match status" value="1"/>
</dbReference>
<dbReference type="PRINTS" id="PR00405">
    <property type="entry name" value="REVINTRACTNG"/>
</dbReference>
<dbReference type="Pfam" id="PF01412">
    <property type="entry name" value="ArfGap"/>
    <property type="match status" value="1"/>
</dbReference>
<sequence length="188" mass="21552">METMNQPSKQTELLRAIQQKDSYNKFCVDCNKNESTHCSVTFGILICEECAGKHLELLGMELSYVKPLYQDVWDTFQIKLLENGGNKKFWDFIKQYNMELKDINAKFNSNPIKYYKKRLFALAQGVEFNQEQPPRNAEEILNRGVDGAKNLGKKAGEGIMKFGGLVGEKFEQSGVKEKFKGLFKKSND</sequence>
<dbReference type="GO" id="GO:0008270">
    <property type="term" value="F:zinc ion binding"/>
    <property type="evidence" value="ECO:0007669"/>
    <property type="project" value="UniProtKB-KW"/>
</dbReference>
<dbReference type="PANTHER" id="PTHR47021">
    <property type="entry name" value="ADP-RIBOSYLATION FACTOR GTPASE-ACTIVATING PROTEIN AGD6-RELATED"/>
    <property type="match status" value="1"/>
</dbReference>
<dbReference type="InterPro" id="IPR037278">
    <property type="entry name" value="ARFGAP/RecO"/>
</dbReference>
<dbReference type="EMBL" id="CCKQ01013014">
    <property type="protein sequence ID" value="CDW84635.1"/>
    <property type="molecule type" value="Genomic_DNA"/>
</dbReference>
<dbReference type="OrthoDB" id="983479at2759"/>
<dbReference type="OMA" id="KNESTHC"/>
<dbReference type="GO" id="GO:0016192">
    <property type="term" value="P:vesicle-mediated transport"/>
    <property type="evidence" value="ECO:0007669"/>
    <property type="project" value="InterPro"/>
</dbReference>
<dbReference type="SMART" id="SM00105">
    <property type="entry name" value="ArfGap"/>
    <property type="match status" value="1"/>
</dbReference>
<name>A0A078AQD8_STYLE</name>
<dbReference type="PROSITE" id="PS50115">
    <property type="entry name" value="ARFGAP"/>
    <property type="match status" value="1"/>
</dbReference>